<gene>
    <name evidence="2" type="ORF">A1O1_07564</name>
</gene>
<dbReference type="PANTHER" id="PTHR43401:SF2">
    <property type="entry name" value="L-THREONINE 3-DEHYDROGENASE"/>
    <property type="match status" value="1"/>
</dbReference>
<organism evidence="2 3">
    <name type="scientific">Capronia coronata CBS 617.96</name>
    <dbReference type="NCBI Taxonomy" id="1182541"/>
    <lineage>
        <taxon>Eukaryota</taxon>
        <taxon>Fungi</taxon>
        <taxon>Dikarya</taxon>
        <taxon>Ascomycota</taxon>
        <taxon>Pezizomycotina</taxon>
        <taxon>Eurotiomycetes</taxon>
        <taxon>Chaetothyriomycetidae</taxon>
        <taxon>Chaetothyriales</taxon>
        <taxon>Herpotrichiellaceae</taxon>
        <taxon>Capronia</taxon>
    </lineage>
</organism>
<keyword evidence="1" id="KW-0560">Oxidoreductase</keyword>
<evidence type="ECO:0000313" key="3">
    <source>
        <dbReference type="Proteomes" id="UP000019484"/>
    </source>
</evidence>
<dbReference type="RefSeq" id="XP_007726621.1">
    <property type="nucleotide sequence ID" value="XM_007728431.1"/>
</dbReference>
<keyword evidence="3" id="KW-1185">Reference proteome</keyword>
<dbReference type="HOGENOM" id="CLU_026673_0_1_1"/>
<evidence type="ECO:0000313" key="2">
    <source>
        <dbReference type="EMBL" id="EXJ81500.1"/>
    </source>
</evidence>
<protein>
    <recommendedName>
        <fullName evidence="4">Alcohol dehydrogenase-like C-terminal domain-containing protein</fullName>
    </recommendedName>
</protein>
<evidence type="ECO:0000256" key="1">
    <source>
        <dbReference type="ARBA" id="ARBA00023002"/>
    </source>
</evidence>
<dbReference type="AlphaFoldDB" id="W9XVX8"/>
<dbReference type="OrthoDB" id="5407715at2759"/>
<dbReference type="SUPFAM" id="SSF51735">
    <property type="entry name" value="NAD(P)-binding Rossmann-fold domains"/>
    <property type="match status" value="1"/>
</dbReference>
<dbReference type="STRING" id="1182541.W9XVX8"/>
<dbReference type="InterPro" id="IPR036291">
    <property type="entry name" value="NAD(P)-bd_dom_sf"/>
</dbReference>
<dbReference type="PANTHER" id="PTHR43401">
    <property type="entry name" value="L-THREONINE 3-DEHYDROGENASE"/>
    <property type="match status" value="1"/>
</dbReference>
<evidence type="ECO:0008006" key="4">
    <source>
        <dbReference type="Google" id="ProtNLM"/>
    </source>
</evidence>
<dbReference type="Gene3D" id="3.40.50.720">
    <property type="entry name" value="NAD(P)-binding Rossmann-like Domain"/>
    <property type="match status" value="1"/>
</dbReference>
<reference evidence="2 3" key="1">
    <citation type="submission" date="2013-03" db="EMBL/GenBank/DDBJ databases">
        <title>The Genome Sequence of Capronia coronata CBS 617.96.</title>
        <authorList>
            <consortium name="The Broad Institute Genomics Platform"/>
            <person name="Cuomo C."/>
            <person name="de Hoog S."/>
            <person name="Gorbushina A."/>
            <person name="Walker B."/>
            <person name="Young S.K."/>
            <person name="Zeng Q."/>
            <person name="Gargeya S."/>
            <person name="Fitzgerald M."/>
            <person name="Haas B."/>
            <person name="Abouelleil A."/>
            <person name="Allen A.W."/>
            <person name="Alvarado L."/>
            <person name="Arachchi H.M."/>
            <person name="Berlin A.M."/>
            <person name="Chapman S.B."/>
            <person name="Gainer-Dewar J."/>
            <person name="Goldberg J."/>
            <person name="Griggs A."/>
            <person name="Gujja S."/>
            <person name="Hansen M."/>
            <person name="Howarth C."/>
            <person name="Imamovic A."/>
            <person name="Ireland A."/>
            <person name="Larimer J."/>
            <person name="McCowan C."/>
            <person name="Murphy C."/>
            <person name="Pearson M."/>
            <person name="Poon T.W."/>
            <person name="Priest M."/>
            <person name="Roberts A."/>
            <person name="Saif S."/>
            <person name="Shea T."/>
            <person name="Sisk P."/>
            <person name="Sykes S."/>
            <person name="Wortman J."/>
            <person name="Nusbaum C."/>
            <person name="Birren B."/>
        </authorList>
    </citation>
    <scope>NUCLEOTIDE SEQUENCE [LARGE SCALE GENOMIC DNA]</scope>
    <source>
        <strain evidence="2 3">CBS 617.96</strain>
    </source>
</reference>
<dbReference type="EMBL" id="AMWN01000007">
    <property type="protein sequence ID" value="EXJ81500.1"/>
    <property type="molecule type" value="Genomic_DNA"/>
</dbReference>
<proteinExistence type="predicted"/>
<name>W9XVX8_9EURO</name>
<dbReference type="Gene3D" id="3.90.180.10">
    <property type="entry name" value="Medium-chain alcohol dehydrogenases, catalytic domain"/>
    <property type="match status" value="1"/>
</dbReference>
<sequence>MVGDWRNGSYAEYARWPLENVHVLDEEKLVMKLGYSVHDLAYLQRLLVPGGGLMELDVQTGDRVVIAPATGQFGGAAVEVALALGADVVICARKQDVLERMRTSLAPIYPQARIDTVALSGTVETDVGALQALGPLDKFIDFSPAAAAGSTHITNVLMSLRHGGRACLMGGITGTISIPYPVVVFNDLTICGKFMYDREVVRRVISLVESGRLKFEVPEIEVYGLEEWEDGFKSAEENAGWREMAVLRPGKK</sequence>
<dbReference type="InterPro" id="IPR050129">
    <property type="entry name" value="Zn_alcohol_dh"/>
</dbReference>
<dbReference type="GeneID" id="19162420"/>
<comment type="caution">
    <text evidence="2">The sequence shown here is derived from an EMBL/GenBank/DDBJ whole genome shotgun (WGS) entry which is preliminary data.</text>
</comment>
<dbReference type="eggNOG" id="KOG0023">
    <property type="taxonomic scope" value="Eukaryota"/>
</dbReference>
<dbReference type="Proteomes" id="UP000019484">
    <property type="component" value="Unassembled WGS sequence"/>
</dbReference>
<accession>W9XVX8</accession>
<dbReference type="GO" id="GO:0016491">
    <property type="term" value="F:oxidoreductase activity"/>
    <property type="evidence" value="ECO:0007669"/>
    <property type="project" value="UniProtKB-KW"/>
</dbReference>